<dbReference type="AlphaFoldDB" id="A0A0R0CWK7"/>
<dbReference type="PATRIC" id="fig|344882.3.peg.2011"/>
<gene>
    <name evidence="1" type="ORF">ABB29_03410</name>
</gene>
<dbReference type="Proteomes" id="UP000052052">
    <property type="component" value="Unassembled WGS sequence"/>
</dbReference>
<name>A0A0R0CWK7_9GAMM</name>
<comment type="caution">
    <text evidence="1">The sequence shown here is derived from an EMBL/GenBank/DDBJ whole genome shotgun (WGS) entry which is preliminary data.</text>
</comment>
<dbReference type="STRING" id="344882.ABB29_03410"/>
<sequence>MLVGMRVGNTGWFPLQPSIAASQHLTGLAVIVSSTGMHTTAYQRADHCQPTIASAAAVRAGCMTTIITTITRTSRVRLVVFA</sequence>
<evidence type="ECO:0000313" key="2">
    <source>
        <dbReference type="Proteomes" id="UP000052052"/>
    </source>
</evidence>
<dbReference type="EMBL" id="LDJL01000004">
    <property type="protein sequence ID" value="KRG70898.1"/>
    <property type="molecule type" value="Genomic_DNA"/>
</dbReference>
<keyword evidence="2" id="KW-1185">Reference proteome</keyword>
<proteinExistence type="predicted"/>
<organism evidence="1 2">
    <name type="scientific">Pseudoxanthomonas dokdonensis</name>
    <dbReference type="NCBI Taxonomy" id="344882"/>
    <lineage>
        <taxon>Bacteria</taxon>
        <taxon>Pseudomonadati</taxon>
        <taxon>Pseudomonadota</taxon>
        <taxon>Gammaproteobacteria</taxon>
        <taxon>Lysobacterales</taxon>
        <taxon>Lysobacteraceae</taxon>
        <taxon>Pseudoxanthomonas</taxon>
    </lineage>
</organism>
<protein>
    <submittedName>
        <fullName evidence="1">Uncharacterized protein</fullName>
    </submittedName>
</protein>
<accession>A0A0R0CWK7</accession>
<reference evidence="1 2" key="1">
    <citation type="submission" date="2015-05" db="EMBL/GenBank/DDBJ databases">
        <title>Genome sequencing and analysis of members of genus Stenotrophomonas.</title>
        <authorList>
            <person name="Patil P.P."/>
            <person name="Midha S."/>
            <person name="Patil P.B."/>
        </authorList>
    </citation>
    <scope>NUCLEOTIDE SEQUENCE [LARGE SCALE GENOMIC DNA]</scope>
    <source>
        <strain evidence="1 2">DSM 21858</strain>
    </source>
</reference>
<evidence type="ECO:0000313" key="1">
    <source>
        <dbReference type="EMBL" id="KRG70898.1"/>
    </source>
</evidence>